<dbReference type="Pfam" id="PF00296">
    <property type="entry name" value="Bac_luciferase"/>
    <property type="match status" value="1"/>
</dbReference>
<evidence type="ECO:0000256" key="2">
    <source>
        <dbReference type="ARBA" id="ARBA00022643"/>
    </source>
</evidence>
<dbReference type="InterPro" id="IPR011251">
    <property type="entry name" value="Luciferase-like_dom"/>
</dbReference>
<evidence type="ECO:0000256" key="3">
    <source>
        <dbReference type="ARBA" id="ARBA00023002"/>
    </source>
</evidence>
<evidence type="ECO:0000259" key="5">
    <source>
        <dbReference type="Pfam" id="PF00296"/>
    </source>
</evidence>
<dbReference type="RefSeq" id="WP_064440299.1">
    <property type="nucleotide sequence ID" value="NZ_BDDI01000007.1"/>
</dbReference>
<name>A0A839RID6_9ACTN</name>
<proteinExistence type="predicted"/>
<evidence type="ECO:0000256" key="1">
    <source>
        <dbReference type="ARBA" id="ARBA00022630"/>
    </source>
</evidence>
<dbReference type="InterPro" id="IPR050172">
    <property type="entry name" value="SsuD_RutA_monooxygenase"/>
</dbReference>
<keyword evidence="1" id="KW-0285">Flavoprotein</keyword>
<evidence type="ECO:0000313" key="6">
    <source>
        <dbReference type="EMBL" id="MBB3036415.1"/>
    </source>
</evidence>
<dbReference type="Gene3D" id="3.20.20.30">
    <property type="entry name" value="Luciferase-like domain"/>
    <property type="match status" value="1"/>
</dbReference>
<dbReference type="AlphaFoldDB" id="A0A839RID6"/>
<accession>A0A839RID6</accession>
<keyword evidence="2" id="KW-0288">FMN</keyword>
<dbReference type="GO" id="GO:0008726">
    <property type="term" value="F:alkanesulfonate monooxygenase activity"/>
    <property type="evidence" value="ECO:0007669"/>
    <property type="project" value="TreeGrafter"/>
</dbReference>
<evidence type="ECO:0000313" key="7">
    <source>
        <dbReference type="Proteomes" id="UP000567922"/>
    </source>
</evidence>
<protein>
    <submittedName>
        <fullName evidence="6">Alkanesulfonate monooxygenase SsuD/methylene tetrahydromethanopterin reductase-like flavin-dependent oxidoreductase (Luciferase family)</fullName>
    </submittedName>
</protein>
<dbReference type="EMBL" id="JACHWS010000001">
    <property type="protein sequence ID" value="MBB3036415.1"/>
    <property type="molecule type" value="Genomic_DNA"/>
</dbReference>
<keyword evidence="7" id="KW-1185">Reference proteome</keyword>
<dbReference type="PANTHER" id="PTHR42847:SF4">
    <property type="entry name" value="ALKANESULFONATE MONOOXYGENASE-RELATED"/>
    <property type="match status" value="1"/>
</dbReference>
<dbReference type="SUPFAM" id="SSF51679">
    <property type="entry name" value="Bacterial luciferase-like"/>
    <property type="match status" value="1"/>
</dbReference>
<dbReference type="Proteomes" id="UP000567922">
    <property type="component" value="Unassembled WGS sequence"/>
</dbReference>
<dbReference type="OrthoDB" id="9775082at2"/>
<gene>
    <name evidence="6" type="ORF">FHU29_000849</name>
</gene>
<dbReference type="GO" id="GO:0046306">
    <property type="term" value="P:alkanesulfonate catabolic process"/>
    <property type="evidence" value="ECO:0007669"/>
    <property type="project" value="TreeGrafter"/>
</dbReference>
<comment type="caution">
    <text evidence="6">The sequence shown here is derived from an EMBL/GenBank/DDBJ whole genome shotgun (WGS) entry which is preliminary data.</text>
</comment>
<keyword evidence="3" id="KW-0560">Oxidoreductase</keyword>
<organism evidence="6 7">
    <name type="scientific">Hoyosella altamirensis</name>
    <dbReference type="NCBI Taxonomy" id="616997"/>
    <lineage>
        <taxon>Bacteria</taxon>
        <taxon>Bacillati</taxon>
        <taxon>Actinomycetota</taxon>
        <taxon>Actinomycetes</taxon>
        <taxon>Mycobacteriales</taxon>
        <taxon>Hoyosellaceae</taxon>
        <taxon>Hoyosella</taxon>
    </lineage>
</organism>
<keyword evidence="4 6" id="KW-0503">Monooxygenase</keyword>
<sequence length="277" mass="30267">MHPQFGFFLTPNASDASSLVSTARLLDELGYDFAGIQDHPYQRRFLDTWTLISYLAAHTRNIRFFPDVASLPLRPPAILAKSAASLDVLSGGRVEVGLGAGAFWDAIEGMGGPRRSPGEALQALREAIDVMRLMWSDQRSVSYDGEIYQLNGIHPGPVPAHAIEIWLGVTGPRALALLGSHADGWVPSMSFVPPEKLPGLQARIDDAAVAANRDPAAIRRVYNIWGEFERNEWIDLLSGLARDQRIGTFILGGPDDEATLRWFAEDIIPAVRAEVSG</sequence>
<dbReference type="PANTHER" id="PTHR42847">
    <property type="entry name" value="ALKANESULFONATE MONOOXYGENASE"/>
    <property type="match status" value="1"/>
</dbReference>
<feature type="domain" description="Luciferase-like" evidence="5">
    <location>
        <begin position="14"/>
        <end position="222"/>
    </location>
</feature>
<dbReference type="InterPro" id="IPR036661">
    <property type="entry name" value="Luciferase-like_sf"/>
</dbReference>
<evidence type="ECO:0000256" key="4">
    <source>
        <dbReference type="ARBA" id="ARBA00023033"/>
    </source>
</evidence>
<reference evidence="6 7" key="1">
    <citation type="submission" date="2020-08" db="EMBL/GenBank/DDBJ databases">
        <title>Sequencing the genomes of 1000 actinobacteria strains.</title>
        <authorList>
            <person name="Klenk H.-P."/>
        </authorList>
    </citation>
    <scope>NUCLEOTIDE SEQUENCE [LARGE SCALE GENOMIC DNA]</scope>
    <source>
        <strain evidence="6 7">DSM 45258</strain>
    </source>
</reference>